<protein>
    <recommendedName>
        <fullName evidence="3">GNAT family N-acetyltransferase</fullName>
    </recommendedName>
</protein>
<keyword evidence="2" id="KW-1185">Reference proteome</keyword>
<dbReference type="AlphaFoldDB" id="A0A5C6UVC4"/>
<dbReference type="SUPFAM" id="SSF55729">
    <property type="entry name" value="Acyl-CoA N-acyltransferases (Nat)"/>
    <property type="match status" value="1"/>
</dbReference>
<gene>
    <name evidence="1" type="ORF">FRX97_09795</name>
</gene>
<dbReference type="PANTHER" id="PTHR41368">
    <property type="entry name" value="PROTEIN YGHO"/>
    <property type="match status" value="1"/>
</dbReference>
<evidence type="ECO:0000313" key="2">
    <source>
        <dbReference type="Proteomes" id="UP000321168"/>
    </source>
</evidence>
<evidence type="ECO:0008006" key="3">
    <source>
        <dbReference type="Google" id="ProtNLM"/>
    </source>
</evidence>
<accession>A0A5C6UVC4</accession>
<proteinExistence type="predicted"/>
<dbReference type="InterPro" id="IPR039968">
    <property type="entry name" value="BcerS-like"/>
</dbReference>
<dbReference type="InterPro" id="IPR016181">
    <property type="entry name" value="Acyl_CoA_acyltransferase"/>
</dbReference>
<reference evidence="1 2" key="1">
    <citation type="submission" date="2019-08" db="EMBL/GenBank/DDBJ databases">
        <title>Genome of Luteibaculum oceani JCM 18817.</title>
        <authorList>
            <person name="Bowman J.P."/>
        </authorList>
    </citation>
    <scope>NUCLEOTIDE SEQUENCE [LARGE SCALE GENOMIC DNA]</scope>
    <source>
        <strain evidence="1 2">JCM 18817</strain>
    </source>
</reference>
<dbReference type="Gene3D" id="3.40.630.30">
    <property type="match status" value="1"/>
</dbReference>
<evidence type="ECO:0000313" key="1">
    <source>
        <dbReference type="EMBL" id="TXC76899.1"/>
    </source>
</evidence>
<dbReference type="EMBL" id="VORB01000009">
    <property type="protein sequence ID" value="TXC76899.1"/>
    <property type="molecule type" value="Genomic_DNA"/>
</dbReference>
<organism evidence="1 2">
    <name type="scientific">Luteibaculum oceani</name>
    <dbReference type="NCBI Taxonomy" id="1294296"/>
    <lineage>
        <taxon>Bacteria</taxon>
        <taxon>Pseudomonadati</taxon>
        <taxon>Bacteroidota</taxon>
        <taxon>Flavobacteriia</taxon>
        <taxon>Flavobacteriales</taxon>
        <taxon>Luteibaculaceae</taxon>
        <taxon>Luteibaculum</taxon>
    </lineage>
</organism>
<name>A0A5C6UVC4_9FLAO</name>
<sequence length="386" mass="44982">MTLKEVKSPSDIKAFLNCVDSIYKNNKTYIRPLDKDVERIFDKKKNKAFRHGEICRWILTDSKGKTIGRVAAFINSKHSSQFPGVGGMGFFECIENKEAAFKLIDCAKEWLQNKGMKAMDGSINFGERDEFWGITVENYEQAPYYKQNFTPPYYKEYFEEYGFKVFFNQLVYHRKVNDKLQDKFEERANRLKADPNFTVCCIDKKNLDKYTEDFRSIYNAAWGKRDGKNFKGMSSAQAKSIMKTIKPILDERLLHYAYYKGEPIGFFIGLPEVNQLFKLFNGKFGLLEKLRFITLLKLGRIKTCFGTAFGVDPRFQGKGVEGLLFKNCSEVLIKSPYEDVIITWLGDFNGKMIHIIEQLGAKQIQKMATYRYIFDENETFERHPMV</sequence>
<comment type="caution">
    <text evidence="1">The sequence shown here is derived from an EMBL/GenBank/DDBJ whole genome shotgun (WGS) entry which is preliminary data.</text>
</comment>
<dbReference type="OrthoDB" id="9806005at2"/>
<dbReference type="Proteomes" id="UP000321168">
    <property type="component" value="Unassembled WGS sequence"/>
</dbReference>
<dbReference type="RefSeq" id="WP_147015037.1">
    <property type="nucleotide sequence ID" value="NZ_VORB01000009.1"/>
</dbReference>
<dbReference type="PANTHER" id="PTHR41368:SF1">
    <property type="entry name" value="PROTEIN YGHO"/>
    <property type="match status" value="1"/>
</dbReference>